<feature type="non-terminal residue" evidence="1">
    <location>
        <position position="1"/>
    </location>
</feature>
<organism evidence="1 2">
    <name type="scientific">Taxus chinensis</name>
    <name type="common">Chinese yew</name>
    <name type="synonym">Taxus wallichiana var. chinensis</name>
    <dbReference type="NCBI Taxonomy" id="29808"/>
    <lineage>
        <taxon>Eukaryota</taxon>
        <taxon>Viridiplantae</taxon>
        <taxon>Streptophyta</taxon>
        <taxon>Embryophyta</taxon>
        <taxon>Tracheophyta</taxon>
        <taxon>Spermatophyta</taxon>
        <taxon>Pinopsida</taxon>
        <taxon>Pinidae</taxon>
        <taxon>Conifers II</taxon>
        <taxon>Cupressales</taxon>
        <taxon>Taxaceae</taxon>
        <taxon>Taxus</taxon>
    </lineage>
</organism>
<reference evidence="1 2" key="1">
    <citation type="journal article" date="2021" name="Nat. Plants">
        <title>The Taxus genome provides insights into paclitaxel biosynthesis.</title>
        <authorList>
            <person name="Xiong X."/>
            <person name="Gou J."/>
            <person name="Liao Q."/>
            <person name="Li Y."/>
            <person name="Zhou Q."/>
            <person name="Bi G."/>
            <person name="Li C."/>
            <person name="Du R."/>
            <person name="Wang X."/>
            <person name="Sun T."/>
            <person name="Guo L."/>
            <person name="Liang H."/>
            <person name="Lu P."/>
            <person name="Wu Y."/>
            <person name="Zhang Z."/>
            <person name="Ro D.K."/>
            <person name="Shang Y."/>
            <person name="Huang S."/>
            <person name="Yan J."/>
        </authorList>
    </citation>
    <scope>NUCLEOTIDE SEQUENCE [LARGE SCALE GENOMIC DNA]</scope>
    <source>
        <strain evidence="1">Ta-2019</strain>
    </source>
</reference>
<proteinExistence type="predicted"/>
<sequence length="55" mass="6663">SYNNSIWDLMEDFEEFNIDSIPRKKNEDAVIIVAIRERFNVVDNIKWDRTQPHIK</sequence>
<name>A0AA38LKX5_TAXCH</name>
<dbReference type="Proteomes" id="UP000824469">
    <property type="component" value="Unassembled WGS sequence"/>
</dbReference>
<keyword evidence="2" id="KW-1185">Reference proteome</keyword>
<gene>
    <name evidence="1" type="ORF">KI387_007769</name>
</gene>
<comment type="caution">
    <text evidence="1">The sequence shown here is derived from an EMBL/GenBank/DDBJ whole genome shotgun (WGS) entry which is preliminary data.</text>
</comment>
<protein>
    <submittedName>
        <fullName evidence="1">Uncharacterized protein</fullName>
    </submittedName>
</protein>
<evidence type="ECO:0000313" key="2">
    <source>
        <dbReference type="Proteomes" id="UP000824469"/>
    </source>
</evidence>
<dbReference type="EMBL" id="JAHRHJ020000002">
    <property type="protein sequence ID" value="KAH9327591.1"/>
    <property type="molecule type" value="Genomic_DNA"/>
</dbReference>
<evidence type="ECO:0000313" key="1">
    <source>
        <dbReference type="EMBL" id="KAH9327591.1"/>
    </source>
</evidence>
<feature type="non-terminal residue" evidence="1">
    <location>
        <position position="55"/>
    </location>
</feature>
<accession>A0AA38LKX5</accession>
<dbReference type="AlphaFoldDB" id="A0AA38LKX5"/>